<evidence type="ECO:0000313" key="2">
    <source>
        <dbReference type="EMBL" id="MDH8676832.1"/>
    </source>
</evidence>
<sequence>MEISLKWAILIGIMFAMLWTKYWQLFANKLGELLGIKKLIAFIFRKSR</sequence>
<evidence type="ECO:0000256" key="1">
    <source>
        <dbReference type="SAM" id="Phobius"/>
    </source>
</evidence>
<keyword evidence="1" id="KW-0812">Transmembrane</keyword>
<dbReference type="Proteomes" id="UP001158045">
    <property type="component" value="Unassembled WGS sequence"/>
</dbReference>
<comment type="caution">
    <text evidence="2">The sequence shown here is derived from an EMBL/GenBank/DDBJ whole genome shotgun (WGS) entry which is preliminary data.</text>
</comment>
<dbReference type="RefSeq" id="WP_281092632.1">
    <property type="nucleotide sequence ID" value="NZ_JARYZI010000001.1"/>
</dbReference>
<name>A0ABT6N8T5_9FIRM</name>
<proteinExistence type="predicted"/>
<accession>A0ABT6N8T5</accession>
<feature type="transmembrane region" description="Helical" evidence="1">
    <location>
        <begin position="7"/>
        <end position="25"/>
    </location>
</feature>
<organism evidence="2 3">
    <name type="scientific">Fusibacter bizertensis</name>
    <dbReference type="NCBI Taxonomy" id="1488331"/>
    <lineage>
        <taxon>Bacteria</taxon>
        <taxon>Bacillati</taxon>
        <taxon>Bacillota</taxon>
        <taxon>Clostridia</taxon>
        <taxon>Eubacteriales</taxon>
        <taxon>Eubacteriales Family XII. Incertae Sedis</taxon>
        <taxon>Fusibacter</taxon>
    </lineage>
</organism>
<keyword evidence="3" id="KW-1185">Reference proteome</keyword>
<protein>
    <submittedName>
        <fullName evidence="2">Uncharacterized protein</fullName>
    </submittedName>
</protein>
<keyword evidence="1" id="KW-1133">Transmembrane helix</keyword>
<gene>
    <name evidence="2" type="ORF">QE109_01670</name>
</gene>
<evidence type="ECO:0000313" key="3">
    <source>
        <dbReference type="Proteomes" id="UP001158045"/>
    </source>
</evidence>
<keyword evidence="1" id="KW-0472">Membrane</keyword>
<reference evidence="2 3" key="1">
    <citation type="submission" date="2023-04" db="EMBL/GenBank/DDBJ databases">
        <title>Fusibacter bizertensis strain WBS, isolated from littoral bottom sediments of the Arctic seas - biochemical and genomic analysis.</title>
        <authorList>
            <person name="Brioukhanov A.L."/>
        </authorList>
    </citation>
    <scope>NUCLEOTIDE SEQUENCE [LARGE SCALE GENOMIC DNA]</scope>
    <source>
        <strain evidence="2 3">WBS</strain>
    </source>
</reference>
<dbReference type="EMBL" id="JARYZI010000001">
    <property type="protein sequence ID" value="MDH8676832.1"/>
    <property type="molecule type" value="Genomic_DNA"/>
</dbReference>